<evidence type="ECO:0000256" key="2">
    <source>
        <dbReference type="ARBA" id="ARBA00022729"/>
    </source>
</evidence>
<dbReference type="GO" id="GO:0055085">
    <property type="term" value="P:transmembrane transport"/>
    <property type="evidence" value="ECO:0007669"/>
    <property type="project" value="InterPro"/>
</dbReference>
<gene>
    <name evidence="5" type="ORF">DI556_21360</name>
</gene>
<proteinExistence type="predicted"/>
<dbReference type="Pfam" id="PF03480">
    <property type="entry name" value="DctP"/>
    <property type="match status" value="1"/>
</dbReference>
<feature type="signal peptide" evidence="4">
    <location>
        <begin position="1"/>
        <end position="29"/>
    </location>
</feature>
<accession>A0A2W5N0T6</accession>
<dbReference type="NCBIfam" id="NF037995">
    <property type="entry name" value="TRAP_S1"/>
    <property type="match status" value="1"/>
</dbReference>
<comment type="caution">
    <text evidence="5">The sequence shown here is derived from an EMBL/GenBank/DDBJ whole genome shotgun (WGS) entry which is preliminary data.</text>
</comment>
<sequence>MSGRRWICASAIWAAVASGVLSMTSAALAETRIRLATALPTDSAIMKAVYQPWIDALNEKAKGIFRIEAFPPPFATGPNVWDRTRQGVADMGLIVIPATGLPFSGTMVATVPDTGSDIRAASAALWTLYEEGLLPGEYDDVHLMSLTAVPPLVFISTREVTSMDELKGMRVRVNDKNGAAAMEALGAAPVAMPFSEAYQGFARGVVEGGVANGVTIVSFHFGDVAKYQVRNVELGMPPSAIVMNKRFYDGLSDEAKAIIDQASGMAGSLDIAERQHQLDLQNLAELEKRSDYTIVNLEPAERDRWRAAISTVEDAWAESTPNGRAVLDRYLSAYAEAAAKLQ</sequence>
<name>A0A2W5N0T6_RHOSU</name>
<dbReference type="Proteomes" id="UP000249185">
    <property type="component" value="Unassembled WGS sequence"/>
</dbReference>
<dbReference type="PANTHER" id="PTHR33376">
    <property type="match status" value="1"/>
</dbReference>
<evidence type="ECO:0000256" key="1">
    <source>
        <dbReference type="ARBA" id="ARBA00004418"/>
    </source>
</evidence>
<protein>
    <recommendedName>
        <fullName evidence="7">C4-dicarboxylate ABC transporter substrate-binding protein</fullName>
    </recommendedName>
</protein>
<comment type="subcellular location">
    <subcellularLocation>
        <location evidence="1">Periplasm</location>
    </subcellularLocation>
</comment>
<dbReference type="PANTHER" id="PTHR33376:SF15">
    <property type="entry name" value="BLL6794 PROTEIN"/>
    <property type="match status" value="1"/>
</dbReference>
<dbReference type="GO" id="GO:0042597">
    <property type="term" value="C:periplasmic space"/>
    <property type="evidence" value="ECO:0007669"/>
    <property type="project" value="UniProtKB-SubCell"/>
</dbReference>
<organism evidence="5 6">
    <name type="scientific">Rhodovulum sulfidophilum</name>
    <name type="common">Rhodobacter sulfidophilus</name>
    <dbReference type="NCBI Taxonomy" id="35806"/>
    <lineage>
        <taxon>Bacteria</taxon>
        <taxon>Pseudomonadati</taxon>
        <taxon>Pseudomonadota</taxon>
        <taxon>Alphaproteobacteria</taxon>
        <taxon>Rhodobacterales</taxon>
        <taxon>Paracoccaceae</taxon>
        <taxon>Rhodovulum</taxon>
    </lineage>
</organism>
<evidence type="ECO:0000256" key="4">
    <source>
        <dbReference type="SAM" id="SignalP"/>
    </source>
</evidence>
<reference evidence="5 6" key="1">
    <citation type="submission" date="2017-08" db="EMBL/GenBank/DDBJ databases">
        <title>Infants hospitalized years apart are colonized by the same room-sourced microbial strains.</title>
        <authorList>
            <person name="Brooks B."/>
            <person name="Olm M.R."/>
            <person name="Firek B.A."/>
            <person name="Baker R."/>
            <person name="Thomas B.C."/>
            <person name="Morowitz M.J."/>
            <person name="Banfield J.F."/>
        </authorList>
    </citation>
    <scope>NUCLEOTIDE SEQUENCE [LARGE SCALE GENOMIC DNA]</scope>
    <source>
        <strain evidence="5">S2_005_002_R2_34</strain>
    </source>
</reference>
<dbReference type="EMBL" id="QFPW01000032">
    <property type="protein sequence ID" value="PZQ46029.1"/>
    <property type="molecule type" value="Genomic_DNA"/>
</dbReference>
<evidence type="ECO:0000313" key="6">
    <source>
        <dbReference type="Proteomes" id="UP000249185"/>
    </source>
</evidence>
<feature type="chain" id="PRO_5016088389" description="C4-dicarboxylate ABC transporter substrate-binding protein" evidence="4">
    <location>
        <begin position="30"/>
        <end position="342"/>
    </location>
</feature>
<dbReference type="InterPro" id="IPR038404">
    <property type="entry name" value="TRAP_DctP_sf"/>
</dbReference>
<dbReference type="AlphaFoldDB" id="A0A2W5N0T6"/>
<keyword evidence="2 4" id="KW-0732">Signal</keyword>
<evidence type="ECO:0000256" key="3">
    <source>
        <dbReference type="ARBA" id="ARBA00022764"/>
    </source>
</evidence>
<evidence type="ECO:0000313" key="5">
    <source>
        <dbReference type="EMBL" id="PZQ46029.1"/>
    </source>
</evidence>
<dbReference type="Gene3D" id="3.40.190.170">
    <property type="entry name" value="Bacterial extracellular solute-binding protein, family 7"/>
    <property type="match status" value="1"/>
</dbReference>
<dbReference type="InterPro" id="IPR018389">
    <property type="entry name" value="DctP_fam"/>
</dbReference>
<evidence type="ECO:0008006" key="7">
    <source>
        <dbReference type="Google" id="ProtNLM"/>
    </source>
</evidence>
<keyword evidence="3" id="KW-0574">Periplasm</keyword>